<dbReference type="Proteomes" id="UP001500655">
    <property type="component" value="Unassembled WGS sequence"/>
</dbReference>
<dbReference type="PANTHER" id="PTHR47779:SF1">
    <property type="entry name" value="SYNTHASE (CCG-9), PUTATIVE (AFU_ORTHOLOGUE AFUA_3G12100)-RELATED"/>
    <property type="match status" value="1"/>
</dbReference>
<dbReference type="InterPro" id="IPR049438">
    <property type="entry name" value="TreT_GT1"/>
</dbReference>
<sequence length="474" mass="50863">MRERTKAMLTEQATANTADREALESLIGPERAARLREAADSIKERLGAGGTLWHVNSTGAGGGVAEMLHTVIPLYRSLGVPARWAVIGGDDRFFSITKRLYGALYGSIGDGGPLGDAERTDYLANLTTVADAFRELLGPDDIVILHDFQTTGLIDLLGKDVAAMYWRCHVGVDEQTEASTLGWDFLTPLLDHADGLIFSVDWHVPPRLRERPVTILPPFVAPFIPKNRDLAPDVIATALARSGLSTGPAPTEPTTVDLGGRPVHLNHAATVVSVGPPEPGQPIAAQISRWDRLKDMHGVLAAFTTFVPEGYLALVGPDPASIPDDIEQGVWFQRCVTDWQALPPDLRARVALICLPMADLSENAVLVNAIQRAATTVTQKSLVEGFGLTVAEAMLKSRVVVASAVGGIRAQITHGDTGLLVTDPTDLATFGSLVTTALADTPENHTMGVRARRHILDNFLPDREVVTTAQMITT</sequence>
<organism evidence="9 10">
    <name type="scientific">Luedemannella helvata</name>
    <dbReference type="NCBI Taxonomy" id="349315"/>
    <lineage>
        <taxon>Bacteria</taxon>
        <taxon>Bacillati</taxon>
        <taxon>Actinomycetota</taxon>
        <taxon>Actinomycetes</taxon>
        <taxon>Micromonosporales</taxon>
        <taxon>Micromonosporaceae</taxon>
        <taxon>Luedemannella</taxon>
    </lineage>
</organism>
<keyword evidence="10" id="KW-1185">Reference proteome</keyword>
<name>A0ABN2K2J2_9ACTN</name>
<gene>
    <name evidence="9" type="ORF">GCM10009681_17790</name>
</gene>
<reference evidence="9 10" key="1">
    <citation type="journal article" date="2019" name="Int. J. Syst. Evol. Microbiol.">
        <title>The Global Catalogue of Microorganisms (GCM) 10K type strain sequencing project: providing services to taxonomists for standard genome sequencing and annotation.</title>
        <authorList>
            <consortium name="The Broad Institute Genomics Platform"/>
            <consortium name="The Broad Institute Genome Sequencing Center for Infectious Disease"/>
            <person name="Wu L."/>
            <person name="Ma J."/>
        </authorList>
    </citation>
    <scope>NUCLEOTIDE SEQUENCE [LARGE SCALE GENOMIC DNA]</scope>
    <source>
        <strain evidence="9 10">JCM 13249</strain>
    </source>
</reference>
<dbReference type="EMBL" id="BAAALS010000007">
    <property type="protein sequence ID" value="GAA1747094.1"/>
    <property type="molecule type" value="Genomic_DNA"/>
</dbReference>
<keyword evidence="5" id="KW-0808">Transferase</keyword>
<evidence type="ECO:0000256" key="6">
    <source>
        <dbReference type="ARBA" id="ARBA00023277"/>
    </source>
</evidence>
<dbReference type="Gene3D" id="3.40.50.2000">
    <property type="entry name" value="Glycogen Phosphorylase B"/>
    <property type="match status" value="2"/>
</dbReference>
<evidence type="ECO:0000256" key="1">
    <source>
        <dbReference type="ARBA" id="ARBA00009481"/>
    </source>
</evidence>
<evidence type="ECO:0000256" key="3">
    <source>
        <dbReference type="ARBA" id="ARBA00022526"/>
    </source>
</evidence>
<keyword evidence="4" id="KW-0328">Glycosyltransferase</keyword>
<evidence type="ECO:0000256" key="4">
    <source>
        <dbReference type="ARBA" id="ARBA00022676"/>
    </source>
</evidence>
<protein>
    <submittedName>
        <fullName evidence="9">Glycosyltransferase</fullName>
    </submittedName>
</protein>
<evidence type="ECO:0000313" key="10">
    <source>
        <dbReference type="Proteomes" id="UP001500655"/>
    </source>
</evidence>
<comment type="caution">
    <text evidence="9">The sequence shown here is derived from an EMBL/GenBank/DDBJ whole genome shotgun (WGS) entry which is preliminary data.</text>
</comment>
<dbReference type="SUPFAM" id="SSF53756">
    <property type="entry name" value="UDP-Glycosyltransferase/glycogen phosphorylase"/>
    <property type="match status" value="1"/>
</dbReference>
<keyword evidence="6" id="KW-0119">Carbohydrate metabolism</keyword>
<feature type="domain" description="Glycosyl transferase family 1" evidence="7">
    <location>
        <begin position="369"/>
        <end position="453"/>
    </location>
</feature>
<dbReference type="Pfam" id="PF00534">
    <property type="entry name" value="Glycos_transf_1"/>
    <property type="match status" value="1"/>
</dbReference>
<comment type="subunit">
    <text evidence="2">Homodimer.</text>
</comment>
<dbReference type="PANTHER" id="PTHR47779">
    <property type="entry name" value="SYNTHASE (CCG-9), PUTATIVE (AFU_ORTHOLOGUE AFUA_3G12100)-RELATED"/>
    <property type="match status" value="1"/>
</dbReference>
<feature type="domain" description="Trehalose synthase N-terminal" evidence="8">
    <location>
        <begin position="54"/>
        <end position="201"/>
    </location>
</feature>
<evidence type="ECO:0000256" key="5">
    <source>
        <dbReference type="ARBA" id="ARBA00022679"/>
    </source>
</evidence>
<dbReference type="Pfam" id="PF21269">
    <property type="entry name" value="TreT_GT1"/>
    <property type="match status" value="1"/>
</dbReference>
<dbReference type="InterPro" id="IPR052078">
    <property type="entry name" value="Trehalose_Metab_GTase"/>
</dbReference>
<evidence type="ECO:0000256" key="2">
    <source>
        <dbReference type="ARBA" id="ARBA00011738"/>
    </source>
</evidence>
<evidence type="ECO:0000259" key="7">
    <source>
        <dbReference type="Pfam" id="PF00534"/>
    </source>
</evidence>
<dbReference type="InterPro" id="IPR001296">
    <property type="entry name" value="Glyco_trans_1"/>
</dbReference>
<evidence type="ECO:0000313" key="9">
    <source>
        <dbReference type="EMBL" id="GAA1747094.1"/>
    </source>
</evidence>
<proteinExistence type="inferred from homology"/>
<accession>A0ABN2K2J2</accession>
<keyword evidence="3" id="KW-0313">Glucose metabolism</keyword>
<evidence type="ECO:0000259" key="8">
    <source>
        <dbReference type="Pfam" id="PF21269"/>
    </source>
</evidence>
<comment type="similarity">
    <text evidence="1">Belongs to the glycosyltransferase group 1 family. Glycosyltransferase 4 subfamily.</text>
</comment>